<dbReference type="InterPro" id="IPR050898">
    <property type="entry name" value="Plant_acyltransferase"/>
</dbReference>
<sequence length="504" mass="54972">MLSYGARVWRTRAAARALPSILHRNYSRKEQRSPWVNPCRPRQLSSDGSTHKLTPPVDMLKQTKERVHTPATLAYAVRRRDPELVGPAAHTPRETKRLSDLDNLEGLRVHVSLALFYRGGDDGVDPAGVIRSALGEALVRYYPLAGRLREAEDGKLVVDCTGEGVLFVEADADVRLAELEAVGLRPPFPCWDQLLFDVEGSNGVLNSPLLLIQVTRLLCGSFVFALRFNHTICDGIGIAQFMNAMAELARGLPSTTVAPVWSRELLQVRDPPSPSFTHRELDQLLEPPPTAGDMVMRSFTFGASDLAAIKKSLLRDTATTFEALAALLWRARTAALELPPGGTASLVIVTNFRSAAAEMSLPTGYYGNAIVHSTVLVDPAALHGGSLGDAVALVRRAKAAVTAEYVRSMIDEMVLLGRRYLWPANMLVISDARRLGFHHVDFGWGEPVYAGPADAAFGLSFFIAVKDRDGDDAVAVPVVLPRLAMDRFAAEVEKLLNTVKPQLS</sequence>
<reference evidence="4" key="1">
    <citation type="submission" date="2023-07" db="EMBL/GenBank/DDBJ databases">
        <title>A chromosome-level genome assembly of Lolium multiflorum.</title>
        <authorList>
            <person name="Chen Y."/>
            <person name="Copetti D."/>
            <person name="Kolliker R."/>
            <person name="Studer B."/>
        </authorList>
    </citation>
    <scope>NUCLEOTIDE SEQUENCE</scope>
    <source>
        <strain evidence="4">02402/16</strain>
        <tissue evidence="4">Leaf</tissue>
    </source>
</reference>
<name>A0AAD8QMQ5_LOLMU</name>
<feature type="compositionally biased region" description="Polar residues" evidence="3">
    <location>
        <begin position="43"/>
        <end position="52"/>
    </location>
</feature>
<evidence type="ECO:0000313" key="4">
    <source>
        <dbReference type="EMBL" id="KAK1605170.1"/>
    </source>
</evidence>
<dbReference type="PANTHER" id="PTHR31147">
    <property type="entry name" value="ACYL TRANSFERASE 4"/>
    <property type="match status" value="1"/>
</dbReference>
<evidence type="ECO:0000256" key="3">
    <source>
        <dbReference type="SAM" id="MobiDB-lite"/>
    </source>
</evidence>
<comment type="caution">
    <text evidence="4">The sequence shown here is derived from an EMBL/GenBank/DDBJ whole genome shotgun (WGS) entry which is preliminary data.</text>
</comment>
<dbReference type="Gene3D" id="3.30.559.10">
    <property type="entry name" value="Chloramphenicol acetyltransferase-like domain"/>
    <property type="match status" value="2"/>
</dbReference>
<dbReference type="GO" id="GO:0016747">
    <property type="term" value="F:acyltransferase activity, transferring groups other than amino-acyl groups"/>
    <property type="evidence" value="ECO:0007669"/>
    <property type="project" value="UniProtKB-ARBA"/>
</dbReference>
<evidence type="ECO:0000256" key="2">
    <source>
        <dbReference type="ARBA" id="ARBA00022679"/>
    </source>
</evidence>
<evidence type="ECO:0000256" key="1">
    <source>
        <dbReference type="ARBA" id="ARBA00009861"/>
    </source>
</evidence>
<comment type="similarity">
    <text evidence="1">Belongs to the plant acyltransferase family.</text>
</comment>
<keyword evidence="5" id="KW-1185">Reference proteome</keyword>
<dbReference type="PANTHER" id="PTHR31147:SF66">
    <property type="entry name" value="OS05G0315700 PROTEIN"/>
    <property type="match status" value="1"/>
</dbReference>
<evidence type="ECO:0000313" key="5">
    <source>
        <dbReference type="Proteomes" id="UP001231189"/>
    </source>
</evidence>
<organism evidence="4 5">
    <name type="scientific">Lolium multiflorum</name>
    <name type="common">Italian ryegrass</name>
    <name type="synonym">Lolium perenne subsp. multiflorum</name>
    <dbReference type="NCBI Taxonomy" id="4521"/>
    <lineage>
        <taxon>Eukaryota</taxon>
        <taxon>Viridiplantae</taxon>
        <taxon>Streptophyta</taxon>
        <taxon>Embryophyta</taxon>
        <taxon>Tracheophyta</taxon>
        <taxon>Spermatophyta</taxon>
        <taxon>Magnoliopsida</taxon>
        <taxon>Liliopsida</taxon>
        <taxon>Poales</taxon>
        <taxon>Poaceae</taxon>
        <taxon>BOP clade</taxon>
        <taxon>Pooideae</taxon>
        <taxon>Poodae</taxon>
        <taxon>Poeae</taxon>
        <taxon>Poeae Chloroplast Group 2 (Poeae type)</taxon>
        <taxon>Loliodinae</taxon>
        <taxon>Loliinae</taxon>
        <taxon>Lolium</taxon>
    </lineage>
</organism>
<dbReference type="SUPFAM" id="SSF52777">
    <property type="entry name" value="CoA-dependent acyltransferases"/>
    <property type="match status" value="1"/>
</dbReference>
<gene>
    <name evidence="4" type="ORF">QYE76_028843</name>
</gene>
<dbReference type="EMBL" id="JAUUTY010000007">
    <property type="protein sequence ID" value="KAK1605170.1"/>
    <property type="molecule type" value="Genomic_DNA"/>
</dbReference>
<feature type="region of interest" description="Disordered" evidence="3">
    <location>
        <begin position="32"/>
        <end position="55"/>
    </location>
</feature>
<dbReference type="Pfam" id="PF02458">
    <property type="entry name" value="Transferase"/>
    <property type="match status" value="1"/>
</dbReference>
<dbReference type="InterPro" id="IPR023213">
    <property type="entry name" value="CAT-like_dom_sf"/>
</dbReference>
<protein>
    <submittedName>
        <fullName evidence="4">Uncharacterized protein</fullName>
    </submittedName>
</protein>
<accession>A0AAD8QMQ5</accession>
<dbReference type="Proteomes" id="UP001231189">
    <property type="component" value="Unassembled WGS sequence"/>
</dbReference>
<keyword evidence="2" id="KW-0808">Transferase</keyword>
<dbReference type="AlphaFoldDB" id="A0AAD8QMQ5"/>
<proteinExistence type="inferred from homology"/>